<evidence type="ECO:0000313" key="2">
    <source>
        <dbReference type="Proteomes" id="UP000554482"/>
    </source>
</evidence>
<name>A0A7J6WQW5_THATH</name>
<gene>
    <name evidence="1" type="ORF">FRX31_011065</name>
</gene>
<proteinExistence type="predicted"/>
<reference evidence="1 2" key="1">
    <citation type="submission" date="2020-06" db="EMBL/GenBank/DDBJ databases">
        <title>Transcriptomic and genomic resources for Thalictrum thalictroides and T. hernandezii: Facilitating candidate gene discovery in an emerging model plant lineage.</title>
        <authorList>
            <person name="Arias T."/>
            <person name="Riano-Pachon D.M."/>
            <person name="Di Stilio V.S."/>
        </authorList>
    </citation>
    <scope>NUCLEOTIDE SEQUENCE [LARGE SCALE GENOMIC DNA]</scope>
    <source>
        <strain evidence="2">cv. WT478/WT964</strain>
        <tissue evidence="1">Leaves</tissue>
    </source>
</reference>
<accession>A0A7J6WQW5</accession>
<dbReference type="AlphaFoldDB" id="A0A7J6WQW5"/>
<comment type="caution">
    <text evidence="1">The sequence shown here is derived from an EMBL/GenBank/DDBJ whole genome shotgun (WGS) entry which is preliminary data.</text>
</comment>
<organism evidence="1 2">
    <name type="scientific">Thalictrum thalictroides</name>
    <name type="common">Rue-anemone</name>
    <name type="synonym">Anemone thalictroides</name>
    <dbReference type="NCBI Taxonomy" id="46969"/>
    <lineage>
        <taxon>Eukaryota</taxon>
        <taxon>Viridiplantae</taxon>
        <taxon>Streptophyta</taxon>
        <taxon>Embryophyta</taxon>
        <taxon>Tracheophyta</taxon>
        <taxon>Spermatophyta</taxon>
        <taxon>Magnoliopsida</taxon>
        <taxon>Ranunculales</taxon>
        <taxon>Ranunculaceae</taxon>
        <taxon>Thalictroideae</taxon>
        <taxon>Thalictrum</taxon>
    </lineage>
</organism>
<sequence>MKISATDCDSIEKVDHNKKRKMIGIENNSANDYYKPLPPSDYDNIKKHHETPMVEPSSQALSLLFQLIKNPTLTNLLVKQGVLNPGILNHIPTPLIPNQSSVRVENPQ</sequence>
<protein>
    <submittedName>
        <fullName evidence="1">Uncharacterized protein</fullName>
    </submittedName>
</protein>
<dbReference type="Proteomes" id="UP000554482">
    <property type="component" value="Unassembled WGS sequence"/>
</dbReference>
<dbReference type="EMBL" id="JABWDY010012086">
    <property type="protein sequence ID" value="KAF5199347.1"/>
    <property type="molecule type" value="Genomic_DNA"/>
</dbReference>
<evidence type="ECO:0000313" key="1">
    <source>
        <dbReference type="EMBL" id="KAF5199347.1"/>
    </source>
</evidence>
<keyword evidence="2" id="KW-1185">Reference proteome</keyword>